<keyword evidence="5" id="KW-0413">Isomerase</keyword>
<sequence>MDRLRHFAKSMAHSEFHNDRGELRIYESVDELGTDLADYVAELSELSVKERGVFAVALSGGSLIDLLGKLCKAPYNRTIDWAKWYIFWADERVVAKNHADSNYKLAKDGVLSKVFILIPLFFFVYHYLLSRKGEAVVLIFFTDTRCRHKHARGTLLVFRQRMDLRKNVMTEHRYFVALLSFKTENAVMKREYLPSQKDEKERYHLAFSVYGYGEALSGQVRVFTEWLLNTRRAYTISFKLSQAPRTPNVPIVPSHVHSINDSVSAEEAADDYEFAIRQMVRTRLISVSDISDCPKFDLILLGMGSDGHIASLFPNHLVLDEKDQWVTYITDSPKPPPERITFTLPVINSASNVALVVTGENKAQAVHLAVDAVEPDCQSIPARMVQPTKGKLVWFLDRPAASKLNNSQLRN</sequence>
<proteinExistence type="inferred from homology"/>
<gene>
    <name evidence="5" type="ORF">RJ641_003147</name>
</gene>
<dbReference type="Proteomes" id="UP001370490">
    <property type="component" value="Unassembled WGS sequence"/>
</dbReference>
<comment type="caution">
    <text evidence="5">The sequence shown here is derived from an EMBL/GenBank/DDBJ whole genome shotgun (WGS) entry which is preliminary data.</text>
</comment>
<keyword evidence="3" id="KW-1133">Transmembrane helix</keyword>
<accession>A0AAN8VGP6</accession>
<dbReference type="InterPro" id="IPR006148">
    <property type="entry name" value="Glc/Gal-6P_isomerase"/>
</dbReference>
<dbReference type="PANTHER" id="PTHR11054">
    <property type="entry name" value="6-PHOSPHOGLUCONOLACTONASE"/>
    <property type="match status" value="1"/>
</dbReference>
<feature type="domain" description="Glucosamine/galactosamine-6-phosphate isomerase" evidence="4">
    <location>
        <begin position="29"/>
        <end position="114"/>
    </location>
</feature>
<keyword evidence="3" id="KW-0472">Membrane</keyword>
<protein>
    <submittedName>
        <fullName evidence="5">Glucosamine/galactosamine-6-phosphate isomerase</fullName>
    </submittedName>
</protein>
<dbReference type="CDD" id="cd01400">
    <property type="entry name" value="6PGL"/>
    <property type="match status" value="1"/>
</dbReference>
<evidence type="ECO:0000259" key="4">
    <source>
        <dbReference type="Pfam" id="PF01182"/>
    </source>
</evidence>
<dbReference type="SUPFAM" id="SSF100950">
    <property type="entry name" value="NagB/RpiA/CoA transferase-like"/>
    <property type="match status" value="2"/>
</dbReference>
<organism evidence="5 6">
    <name type="scientific">Dillenia turbinata</name>
    <dbReference type="NCBI Taxonomy" id="194707"/>
    <lineage>
        <taxon>Eukaryota</taxon>
        <taxon>Viridiplantae</taxon>
        <taxon>Streptophyta</taxon>
        <taxon>Embryophyta</taxon>
        <taxon>Tracheophyta</taxon>
        <taxon>Spermatophyta</taxon>
        <taxon>Magnoliopsida</taxon>
        <taxon>eudicotyledons</taxon>
        <taxon>Gunneridae</taxon>
        <taxon>Pentapetalae</taxon>
        <taxon>Dilleniales</taxon>
        <taxon>Dilleniaceae</taxon>
        <taxon>Dillenia</taxon>
    </lineage>
</organism>
<name>A0AAN8VGP6_9MAGN</name>
<dbReference type="PANTHER" id="PTHR11054:SF17">
    <property type="entry name" value="6-PHOSPHOGLUCONOLACTONASE 1-RELATED"/>
    <property type="match status" value="1"/>
</dbReference>
<feature type="domain" description="Glucosamine/galactosamine-6-phosphate isomerase" evidence="4">
    <location>
        <begin position="248"/>
        <end position="394"/>
    </location>
</feature>
<keyword evidence="3" id="KW-0812">Transmembrane</keyword>
<dbReference type="NCBIfam" id="TIGR01198">
    <property type="entry name" value="pgl"/>
    <property type="match status" value="1"/>
</dbReference>
<reference evidence="5 6" key="1">
    <citation type="submission" date="2023-12" db="EMBL/GenBank/DDBJ databases">
        <title>A high-quality genome assembly for Dillenia turbinata (Dilleniales).</title>
        <authorList>
            <person name="Chanderbali A."/>
        </authorList>
    </citation>
    <scope>NUCLEOTIDE SEQUENCE [LARGE SCALE GENOMIC DNA]</scope>
    <source>
        <strain evidence="5">LSX21</strain>
        <tissue evidence="5">Leaf</tissue>
    </source>
</reference>
<keyword evidence="6" id="KW-1185">Reference proteome</keyword>
<evidence type="ECO:0000313" key="5">
    <source>
        <dbReference type="EMBL" id="KAK6931354.1"/>
    </source>
</evidence>
<dbReference type="GO" id="GO:0006098">
    <property type="term" value="P:pentose-phosphate shunt"/>
    <property type="evidence" value="ECO:0007669"/>
    <property type="project" value="InterPro"/>
</dbReference>
<evidence type="ECO:0000256" key="1">
    <source>
        <dbReference type="ARBA" id="ARBA00004959"/>
    </source>
</evidence>
<dbReference type="InterPro" id="IPR005900">
    <property type="entry name" value="6-phosphogluconolactonase_DevB"/>
</dbReference>
<evidence type="ECO:0000313" key="6">
    <source>
        <dbReference type="Proteomes" id="UP001370490"/>
    </source>
</evidence>
<dbReference type="Pfam" id="PF01182">
    <property type="entry name" value="Glucosamine_iso"/>
    <property type="match status" value="2"/>
</dbReference>
<dbReference type="InterPro" id="IPR039104">
    <property type="entry name" value="6PGL"/>
</dbReference>
<dbReference type="GO" id="GO:0017057">
    <property type="term" value="F:6-phosphogluconolactonase activity"/>
    <property type="evidence" value="ECO:0007669"/>
    <property type="project" value="InterPro"/>
</dbReference>
<dbReference type="GO" id="GO:0016853">
    <property type="term" value="F:isomerase activity"/>
    <property type="evidence" value="ECO:0007669"/>
    <property type="project" value="UniProtKB-KW"/>
</dbReference>
<dbReference type="AlphaFoldDB" id="A0AAN8VGP6"/>
<dbReference type="InterPro" id="IPR037171">
    <property type="entry name" value="NagB/RpiA_transferase-like"/>
</dbReference>
<dbReference type="GO" id="GO:0005975">
    <property type="term" value="P:carbohydrate metabolic process"/>
    <property type="evidence" value="ECO:0007669"/>
    <property type="project" value="InterPro"/>
</dbReference>
<feature type="transmembrane region" description="Helical" evidence="3">
    <location>
        <begin position="110"/>
        <end position="128"/>
    </location>
</feature>
<comment type="pathway">
    <text evidence="1">Carbohydrate degradation; pentose phosphate pathway.</text>
</comment>
<dbReference type="EMBL" id="JBAMMX010000011">
    <property type="protein sequence ID" value="KAK6931354.1"/>
    <property type="molecule type" value="Genomic_DNA"/>
</dbReference>
<dbReference type="Gene3D" id="3.40.50.1360">
    <property type="match status" value="2"/>
</dbReference>
<evidence type="ECO:0000256" key="2">
    <source>
        <dbReference type="ARBA" id="ARBA00010662"/>
    </source>
</evidence>
<evidence type="ECO:0000256" key="3">
    <source>
        <dbReference type="SAM" id="Phobius"/>
    </source>
</evidence>
<comment type="similarity">
    <text evidence="2">Belongs to the glucosamine/galactosamine-6-phosphate isomerase family. 6-phosphogluconolactonase subfamily.</text>
</comment>